<keyword evidence="10" id="KW-0249">Electron transport</keyword>
<evidence type="ECO:0000256" key="12">
    <source>
        <dbReference type="ARBA" id="ARBA00023136"/>
    </source>
</evidence>
<evidence type="ECO:0000256" key="3">
    <source>
        <dbReference type="ARBA" id="ARBA00008277"/>
    </source>
</evidence>
<feature type="disulfide bond" description="Redox-active" evidence="18">
    <location>
        <begin position="108"/>
        <end position="113"/>
    </location>
</feature>
<dbReference type="PIRSF" id="PIRSF017205">
    <property type="entry name" value="ERO1"/>
    <property type="match status" value="1"/>
</dbReference>
<evidence type="ECO:0000256" key="8">
    <source>
        <dbReference type="ARBA" id="ARBA00022824"/>
    </source>
</evidence>
<comment type="subunit">
    <text evidence="4">May function both as a monomer and a homodimer.</text>
</comment>
<keyword evidence="11" id="KW-0560">Oxidoreductase</keyword>
<feature type="active site" evidence="16">
    <location>
        <position position="435"/>
    </location>
</feature>
<comment type="cofactor">
    <cofactor evidence="1 17">
        <name>FAD</name>
        <dbReference type="ChEBI" id="CHEBI:57692"/>
    </cofactor>
</comment>
<keyword evidence="8" id="KW-0256">Endoplasmic reticulum</keyword>
<feature type="chain" id="PRO_5008627387" evidence="19">
    <location>
        <begin position="21"/>
        <end position="587"/>
    </location>
</feature>
<evidence type="ECO:0000256" key="10">
    <source>
        <dbReference type="ARBA" id="ARBA00022982"/>
    </source>
</evidence>
<evidence type="ECO:0000313" key="20">
    <source>
        <dbReference type="EMBL" id="OCF35197.1"/>
    </source>
</evidence>
<reference evidence="21" key="2">
    <citation type="submission" date="2013-12" db="EMBL/GenBank/DDBJ databases">
        <title>Evolution of pathogenesis and genome organization in the Tremellales.</title>
        <authorList>
            <person name="Cuomo C."/>
            <person name="Litvintseva A."/>
            <person name="Heitman J."/>
            <person name="Chen Y."/>
            <person name="Sun S."/>
            <person name="Springer D."/>
            <person name="Dromer F."/>
            <person name="Young S."/>
            <person name="Zeng Q."/>
            <person name="Chapman S."/>
            <person name="Gujja S."/>
            <person name="Saif S."/>
            <person name="Birren B."/>
        </authorList>
    </citation>
    <scope>NUCLEOTIDE SEQUENCE [LARGE SCALE GENOMIC DNA]</scope>
    <source>
        <strain evidence="21">BCC8398</strain>
    </source>
</reference>
<feature type="signal peptide" evidence="19">
    <location>
        <begin position="1"/>
        <end position="20"/>
    </location>
</feature>
<dbReference type="PANTHER" id="PTHR12613">
    <property type="entry name" value="ERO1-RELATED"/>
    <property type="match status" value="1"/>
</dbReference>
<keyword evidence="13 18" id="KW-1015">Disulfide bond</keyword>
<dbReference type="InterPro" id="IPR037192">
    <property type="entry name" value="ERO1-like_sf"/>
</dbReference>
<keyword evidence="21" id="KW-1185">Reference proteome</keyword>
<dbReference type="PANTHER" id="PTHR12613:SF0">
    <property type="entry name" value="ERO1-LIKE PROTEIN"/>
    <property type="match status" value="1"/>
</dbReference>
<organism evidence="20 21">
    <name type="scientific">Kwoniella heveanensis BCC8398</name>
    <dbReference type="NCBI Taxonomy" id="1296120"/>
    <lineage>
        <taxon>Eukaryota</taxon>
        <taxon>Fungi</taxon>
        <taxon>Dikarya</taxon>
        <taxon>Basidiomycota</taxon>
        <taxon>Agaricomycotina</taxon>
        <taxon>Tremellomycetes</taxon>
        <taxon>Tremellales</taxon>
        <taxon>Cryptococcaceae</taxon>
        <taxon>Kwoniella</taxon>
    </lineage>
</organism>
<feature type="binding site" evidence="17">
    <location>
        <position position="292"/>
    </location>
    <ligand>
        <name>FAD</name>
        <dbReference type="ChEBI" id="CHEBI:57692"/>
    </ligand>
</feature>
<reference evidence="20 21" key="1">
    <citation type="submission" date="2013-07" db="EMBL/GenBank/DDBJ databases">
        <title>The Genome Sequence of Cryptococcus heveanensis BCC8398.</title>
        <authorList>
            <consortium name="The Broad Institute Genome Sequencing Platform"/>
            <person name="Cuomo C."/>
            <person name="Litvintseva A."/>
            <person name="Chen Y."/>
            <person name="Heitman J."/>
            <person name="Sun S."/>
            <person name="Springer D."/>
            <person name="Dromer F."/>
            <person name="Young S.K."/>
            <person name="Zeng Q."/>
            <person name="Gargeya S."/>
            <person name="Fitzgerald M."/>
            <person name="Abouelleil A."/>
            <person name="Alvarado L."/>
            <person name="Berlin A.M."/>
            <person name="Chapman S.B."/>
            <person name="Dewar J."/>
            <person name="Goldberg J."/>
            <person name="Griggs A."/>
            <person name="Gujja S."/>
            <person name="Hansen M."/>
            <person name="Howarth C."/>
            <person name="Imamovic A."/>
            <person name="Larimer J."/>
            <person name="McCowan C."/>
            <person name="Murphy C."/>
            <person name="Pearson M."/>
            <person name="Priest M."/>
            <person name="Roberts A."/>
            <person name="Saif S."/>
            <person name="Shea T."/>
            <person name="Sykes S."/>
            <person name="Wortman J."/>
            <person name="Nusbaum C."/>
            <person name="Birren B."/>
        </authorList>
    </citation>
    <scope>NUCLEOTIDE SEQUENCE [LARGE SCALE GENOMIC DNA]</scope>
    <source>
        <strain evidence="20 21">BCC8398</strain>
    </source>
</reference>
<feature type="binding site" evidence="17">
    <location>
        <position position="295"/>
    </location>
    <ligand>
        <name>FAD</name>
        <dbReference type="ChEBI" id="CHEBI:57692"/>
    </ligand>
</feature>
<keyword evidence="14" id="KW-0325">Glycoprotein</keyword>
<evidence type="ECO:0000256" key="4">
    <source>
        <dbReference type="ARBA" id="ARBA00011802"/>
    </source>
</evidence>
<feature type="binding site" evidence="17">
    <location>
        <position position="324"/>
    </location>
    <ligand>
        <name>FAD</name>
        <dbReference type="ChEBI" id="CHEBI:57692"/>
    </ligand>
</feature>
<dbReference type="Pfam" id="PF04137">
    <property type="entry name" value="ERO1"/>
    <property type="match status" value="1"/>
</dbReference>
<evidence type="ECO:0000256" key="18">
    <source>
        <dbReference type="PIRSR" id="PIRSR017205-3"/>
    </source>
</evidence>
<dbReference type="InterPro" id="IPR007266">
    <property type="entry name" value="Ero1"/>
</dbReference>
<gene>
    <name evidence="20" type="ORF">I316_03240</name>
</gene>
<dbReference type="EMBL" id="KI669500">
    <property type="protein sequence ID" value="OCF35197.1"/>
    <property type="molecule type" value="Genomic_DNA"/>
</dbReference>
<evidence type="ECO:0000256" key="15">
    <source>
        <dbReference type="ARBA" id="ARBA00023284"/>
    </source>
</evidence>
<evidence type="ECO:0000256" key="9">
    <source>
        <dbReference type="ARBA" id="ARBA00022827"/>
    </source>
</evidence>
<dbReference type="GO" id="GO:0034975">
    <property type="term" value="P:protein folding in endoplasmic reticulum"/>
    <property type="evidence" value="ECO:0007669"/>
    <property type="project" value="InterPro"/>
</dbReference>
<evidence type="ECO:0000256" key="2">
    <source>
        <dbReference type="ARBA" id="ARBA00004367"/>
    </source>
</evidence>
<evidence type="ECO:0000256" key="17">
    <source>
        <dbReference type="PIRSR" id="PIRSR017205-2"/>
    </source>
</evidence>
<accession>A0A1B9GVY0</accession>
<evidence type="ECO:0000256" key="16">
    <source>
        <dbReference type="PIRSR" id="PIRSR017205-1"/>
    </source>
</evidence>
<evidence type="ECO:0000313" key="21">
    <source>
        <dbReference type="Proteomes" id="UP000092666"/>
    </source>
</evidence>
<dbReference type="GO" id="GO:0005789">
    <property type="term" value="C:endoplasmic reticulum membrane"/>
    <property type="evidence" value="ECO:0007669"/>
    <property type="project" value="UniProtKB-SubCell"/>
</dbReference>
<keyword evidence="15" id="KW-0676">Redox-active center</keyword>
<evidence type="ECO:0000256" key="6">
    <source>
        <dbReference type="ARBA" id="ARBA00022630"/>
    </source>
</evidence>
<evidence type="ECO:0000256" key="19">
    <source>
        <dbReference type="SAM" id="SignalP"/>
    </source>
</evidence>
<evidence type="ECO:0000256" key="14">
    <source>
        <dbReference type="ARBA" id="ARBA00023180"/>
    </source>
</evidence>
<evidence type="ECO:0000256" key="5">
    <source>
        <dbReference type="ARBA" id="ARBA00022448"/>
    </source>
</evidence>
<keyword evidence="5" id="KW-0813">Transport</keyword>
<protein>
    <submittedName>
        <fullName evidence="20">Endoplasmic oxidoreductin 1</fullName>
    </submittedName>
</protein>
<dbReference type="Proteomes" id="UP000092666">
    <property type="component" value="Unassembled WGS sequence"/>
</dbReference>
<dbReference type="GO" id="GO:0071949">
    <property type="term" value="F:FAD binding"/>
    <property type="evidence" value="ECO:0007669"/>
    <property type="project" value="InterPro"/>
</dbReference>
<evidence type="ECO:0000256" key="1">
    <source>
        <dbReference type="ARBA" id="ARBA00001974"/>
    </source>
</evidence>
<evidence type="ECO:0000256" key="11">
    <source>
        <dbReference type="ARBA" id="ARBA00023002"/>
    </source>
</evidence>
<evidence type="ECO:0000256" key="13">
    <source>
        <dbReference type="ARBA" id="ARBA00023157"/>
    </source>
</evidence>
<feature type="disulfide bond" evidence="18">
    <location>
        <begin position="148"/>
        <end position="156"/>
    </location>
</feature>
<feature type="binding site" evidence="17">
    <location>
        <position position="179"/>
    </location>
    <ligand>
        <name>FAD</name>
        <dbReference type="ChEBI" id="CHEBI:57692"/>
    </ligand>
</feature>
<dbReference type="SUPFAM" id="SSF110019">
    <property type="entry name" value="ERO1-like"/>
    <property type="match status" value="1"/>
</dbReference>
<keyword evidence="12" id="KW-0472">Membrane</keyword>
<comment type="subcellular location">
    <subcellularLocation>
        <location evidence="2">Endoplasmic reticulum membrane</location>
        <topology evidence="2">Peripheral membrane protein</topology>
        <orientation evidence="2">Lumenal side</orientation>
    </subcellularLocation>
</comment>
<feature type="binding site" evidence="17">
    <location>
        <position position="177"/>
    </location>
    <ligand>
        <name>FAD</name>
        <dbReference type="ChEBI" id="CHEBI:57692"/>
    </ligand>
</feature>
<name>A0A1B9GVY0_9TREE</name>
<keyword evidence="7 19" id="KW-0732">Signal</keyword>
<sequence length="587" mass="63872">MRLSVLCLAATATASTSALASSLGAGVELRSAGKPDSKVARNVLEGKSEGYCSPSGPIESTHCLYETVESLNHQLFPALHDLVTYPFFRHYKVDLFKECPFWYENGFCMNRNCGVEEANEEDIPEKWRAKALSEINTSAAHDEGVSGCYFKEQDFCYVEDDADQNGQYVDLTLNPERFTGYAGDSAHNVWRAIYEENCFGLSEASLSELSKTSSSSSAANSLGIKGLDKGGLASAVVGAGGISKPSQGAQSSQPGYAFSKLSEGWGTEMVKAPLSGEGEMCEEKKVYYRVISGLHASISIHICADYLDQTTGEWAPNLDCFISRLATHPERLSNVYFNAVLLLRAVARAAPYLRAYDIATAPTLGSGVKAGRESDRLAKDRLDEVLRLADGGEMGKGFDEGDFFTGEDAVILKEQFKTHFRNVSRIMDCVGCDKCRLWGKLQVSGIGTALKILFAVDDKALDPKVNPDLLQRSEVVALFNTLHRISESLAAVEEFRKIYAATQSEEVEGSRQKAIERAKEQAKKNMTTPPNPTSIVNTTPVSTVIGVIISVFEALRRGCVGCMKVLDDQVLVRLRDWLSGVGSGGEL</sequence>
<proteinExistence type="inferred from homology"/>
<evidence type="ECO:0000256" key="7">
    <source>
        <dbReference type="ARBA" id="ARBA00022729"/>
    </source>
</evidence>
<dbReference type="GO" id="GO:0015035">
    <property type="term" value="F:protein-disulfide reductase activity"/>
    <property type="evidence" value="ECO:0007669"/>
    <property type="project" value="InterPro"/>
</dbReference>
<feature type="disulfide bond" description="Redox-active" evidence="18">
    <location>
        <begin position="432"/>
        <end position="435"/>
    </location>
</feature>
<dbReference type="AlphaFoldDB" id="A0A1B9GVY0"/>
<dbReference type="OrthoDB" id="269384at2759"/>
<dbReference type="STRING" id="1296120.A0A1B9GVY0"/>
<feature type="active site" description="Nucleophile" evidence="16">
    <location>
        <position position="432"/>
    </location>
</feature>
<keyword evidence="6" id="KW-0285">Flavoprotein</keyword>
<dbReference type="GO" id="GO:0016972">
    <property type="term" value="F:thiol oxidase activity"/>
    <property type="evidence" value="ECO:0007669"/>
    <property type="project" value="InterPro"/>
</dbReference>
<comment type="similarity">
    <text evidence="3">Belongs to the EROs family.</text>
</comment>
<feature type="binding site" evidence="17">
    <location>
        <position position="190"/>
    </location>
    <ligand>
        <name>FAD</name>
        <dbReference type="ChEBI" id="CHEBI:57692"/>
    </ligand>
</feature>
<keyword evidence="9 17" id="KW-0274">FAD</keyword>